<reference evidence="1 2" key="1">
    <citation type="submission" date="2020-02" db="EMBL/GenBank/DDBJ databases">
        <title>Comparative genomics of sulfur disproportionating microorganisms.</title>
        <authorList>
            <person name="Ward L.M."/>
            <person name="Bertran E."/>
            <person name="Johnston D.T."/>
        </authorList>
    </citation>
    <scope>NUCLEOTIDE SEQUENCE [LARGE SCALE GENOMIC DNA]</scope>
    <source>
        <strain evidence="1 2">DSM 3696</strain>
    </source>
</reference>
<evidence type="ECO:0000313" key="2">
    <source>
        <dbReference type="Proteomes" id="UP000469724"/>
    </source>
</evidence>
<protein>
    <submittedName>
        <fullName evidence="1">Type II toxin-antitoxin system RelE/ParE family toxin</fullName>
    </submittedName>
</protein>
<sequence>MTKLLIVIETPTFLKDVKRAGLDEEERRSLINFLAANPTAGVIMEGTGGVRKVRFAGEGTGMSGGYRVVYYFHDMGIPLFVMALFAKNEKANLTPAERNELREIMPRIVKAYKEGISHGKR</sequence>
<dbReference type="InterPro" id="IPR009387">
    <property type="entry name" value="HigB-2"/>
</dbReference>
<name>A0A7K3NI66_9BACT</name>
<dbReference type="PIRSF" id="PIRSF039032">
    <property type="entry name" value="HigB-2"/>
    <property type="match status" value="1"/>
</dbReference>
<evidence type="ECO:0000313" key="1">
    <source>
        <dbReference type="EMBL" id="NDY55860.1"/>
    </source>
</evidence>
<dbReference type="Proteomes" id="UP000469724">
    <property type="component" value="Unassembled WGS sequence"/>
</dbReference>
<gene>
    <name evidence="1" type="ORF">G3N56_03775</name>
</gene>
<accession>A0A7K3NI66</accession>
<organism evidence="1 2">
    <name type="scientific">Desulfolutivibrio sulfodismutans</name>
    <dbReference type="NCBI Taxonomy" id="63561"/>
    <lineage>
        <taxon>Bacteria</taxon>
        <taxon>Pseudomonadati</taxon>
        <taxon>Thermodesulfobacteriota</taxon>
        <taxon>Desulfovibrionia</taxon>
        <taxon>Desulfovibrionales</taxon>
        <taxon>Desulfovibrionaceae</taxon>
        <taxon>Desulfolutivibrio</taxon>
    </lineage>
</organism>
<dbReference type="EMBL" id="JAAGRQ010000010">
    <property type="protein sequence ID" value="NDY55860.1"/>
    <property type="molecule type" value="Genomic_DNA"/>
</dbReference>
<dbReference type="AlphaFoldDB" id="A0A7K3NI66"/>
<dbReference type="RefSeq" id="WP_163300914.1">
    <property type="nucleotide sequence ID" value="NZ_JAAGRQ010000010.1"/>
</dbReference>
<keyword evidence="2" id="KW-1185">Reference proteome</keyword>
<dbReference type="Pfam" id="PF06296">
    <property type="entry name" value="RelE"/>
    <property type="match status" value="1"/>
</dbReference>
<proteinExistence type="predicted"/>
<comment type="caution">
    <text evidence="1">The sequence shown here is derived from an EMBL/GenBank/DDBJ whole genome shotgun (WGS) entry which is preliminary data.</text>
</comment>